<feature type="domain" description="Methyltransferase type 11" evidence="4">
    <location>
        <begin position="45"/>
        <end position="135"/>
    </location>
</feature>
<dbReference type="Gene3D" id="3.40.50.150">
    <property type="entry name" value="Vaccinia Virus protein VP39"/>
    <property type="match status" value="1"/>
</dbReference>
<proteinExistence type="predicted"/>
<keyword evidence="2" id="KW-0808">Transferase</keyword>
<dbReference type="GO" id="GO:0030488">
    <property type="term" value="P:tRNA methylation"/>
    <property type="evidence" value="ECO:0007669"/>
    <property type="project" value="TreeGrafter"/>
</dbReference>
<dbReference type="GO" id="GO:0002098">
    <property type="term" value="P:tRNA wobble uridine modification"/>
    <property type="evidence" value="ECO:0007669"/>
    <property type="project" value="TreeGrafter"/>
</dbReference>
<dbReference type="GO" id="GO:0106335">
    <property type="term" value="F:tRNA (5-carboxymethyluridine(34)-5-O)-methyltransferase activity"/>
    <property type="evidence" value="ECO:0007669"/>
    <property type="project" value="TreeGrafter"/>
</dbReference>
<dbReference type="GO" id="GO:0008757">
    <property type="term" value="F:S-adenosylmethionine-dependent methyltransferase activity"/>
    <property type="evidence" value="ECO:0007669"/>
    <property type="project" value="InterPro"/>
</dbReference>
<dbReference type="InterPro" id="IPR013216">
    <property type="entry name" value="Methyltransf_11"/>
</dbReference>
<dbReference type="Pfam" id="PF08241">
    <property type="entry name" value="Methyltransf_11"/>
    <property type="match status" value="1"/>
</dbReference>
<dbReference type="VEuPathDB" id="VectorBase:PPAI005448"/>
<dbReference type="FunFam" id="3.40.50.150:FF:000195">
    <property type="entry name" value="Methyltransferase domain containing protein"/>
    <property type="match status" value="1"/>
</dbReference>
<dbReference type="CDD" id="cd02440">
    <property type="entry name" value="AdoMet_MTases"/>
    <property type="match status" value="1"/>
</dbReference>
<evidence type="ECO:0000256" key="2">
    <source>
        <dbReference type="ARBA" id="ARBA00022679"/>
    </source>
</evidence>
<dbReference type="EMBL" id="AJVK01030715">
    <property type="status" value="NOT_ANNOTATED_CDS"/>
    <property type="molecule type" value="Genomic_DNA"/>
</dbReference>
<evidence type="ECO:0000313" key="6">
    <source>
        <dbReference type="Proteomes" id="UP000092462"/>
    </source>
</evidence>
<dbReference type="EnsemblMetazoa" id="PPAI005448-RA">
    <property type="protein sequence ID" value="PPAI005448-PA"/>
    <property type="gene ID" value="PPAI005448"/>
</dbReference>
<keyword evidence="6" id="KW-1185">Reference proteome</keyword>
<dbReference type="GO" id="GO:0005634">
    <property type="term" value="C:nucleus"/>
    <property type="evidence" value="ECO:0007669"/>
    <property type="project" value="TreeGrafter"/>
</dbReference>
<name>A0A1B0DCA9_PHLPP</name>
<evidence type="ECO:0000313" key="5">
    <source>
        <dbReference type="EnsemblMetazoa" id="PPAI005448-PA"/>
    </source>
</evidence>
<dbReference type="SUPFAM" id="SSF53335">
    <property type="entry name" value="S-adenosyl-L-methionine-dependent methyltransferases"/>
    <property type="match status" value="1"/>
</dbReference>
<evidence type="ECO:0000256" key="1">
    <source>
        <dbReference type="ARBA" id="ARBA00022603"/>
    </source>
</evidence>
<sequence length="602" mass="66244">MGRSAALEQAYVHDVYEICNEVVSPLRPRVTQFLTSLEPGSLVCDVGCGNGRYLTPTNSFIYSIGIDRCHRLSQAARSRGNEVALCDNLELPFRSESFDAVLSLAVVHHFATKDRRVEAIREIARVLRIGGRAIITVWALEQRNRRFESQDILIPWQLSSAASASDDDDDDDFLPPYSAYSEDSATNSSRSAGDGDSSSLSSSSPVESCCIFMRRAIQKLASGKKHSWFLDSINAKDNKLTTGWDVEDAKNLPIELRRLEDFDDLAEPPIFRLDPLAEVLPSPSPVEQPSTVGLCPPTRILKKQASLNEDLMPESRQRDRDGVRRRIQKQASLNESFLCRSLSKRLQLLGHGLGGALRSSTEGLERATKTSLGKIIKTMSSNGRHELTRSTGANLIHTSSEDADAPPAAVAQLLNDTSEQPPAKHTHESGSDSSKESSLQSDTSVESEDSFASVIFVPNAELKVDPSPPPIQSPAPKFDAFILPEATQSPVTSAPPQRPPLSPAATTKKPPMPFIYEETRQCAQEDDEKRRLIDRVLVKGKLDTKARMKAYFSSRTTSLDIYNPETDDLESDSTEPSSPDSVDSVVDLQLIIATTTFFERVN</sequence>
<keyword evidence="1" id="KW-0489">Methyltransferase</keyword>
<dbReference type="InterPro" id="IPR029063">
    <property type="entry name" value="SAM-dependent_MTases_sf"/>
</dbReference>
<accession>A0A1B0DCA9</accession>
<evidence type="ECO:0000256" key="3">
    <source>
        <dbReference type="SAM" id="MobiDB-lite"/>
    </source>
</evidence>
<dbReference type="PANTHER" id="PTHR13069:SF37">
    <property type="entry name" value="FIRE DANCER"/>
    <property type="match status" value="1"/>
</dbReference>
<feature type="region of interest" description="Disordered" evidence="3">
    <location>
        <begin position="561"/>
        <end position="582"/>
    </location>
</feature>
<feature type="compositionally biased region" description="Low complexity" evidence="3">
    <location>
        <begin position="188"/>
        <end position="204"/>
    </location>
</feature>
<organism evidence="5 6">
    <name type="scientific">Phlebotomus papatasi</name>
    <name type="common">Sandfly</name>
    <dbReference type="NCBI Taxonomy" id="29031"/>
    <lineage>
        <taxon>Eukaryota</taxon>
        <taxon>Metazoa</taxon>
        <taxon>Ecdysozoa</taxon>
        <taxon>Arthropoda</taxon>
        <taxon>Hexapoda</taxon>
        <taxon>Insecta</taxon>
        <taxon>Pterygota</taxon>
        <taxon>Neoptera</taxon>
        <taxon>Endopterygota</taxon>
        <taxon>Diptera</taxon>
        <taxon>Nematocera</taxon>
        <taxon>Psychodoidea</taxon>
        <taxon>Psychodidae</taxon>
        <taxon>Phlebotomus</taxon>
        <taxon>Phlebotomus</taxon>
    </lineage>
</organism>
<feature type="region of interest" description="Disordered" evidence="3">
    <location>
        <begin position="162"/>
        <end position="204"/>
    </location>
</feature>
<dbReference type="Proteomes" id="UP000092462">
    <property type="component" value="Unassembled WGS sequence"/>
</dbReference>
<dbReference type="PANTHER" id="PTHR13069">
    <property type="entry name" value="ALKYLATED DNA REPAIR PROTEIN ALKB HOMOLOG 8"/>
    <property type="match status" value="1"/>
</dbReference>
<dbReference type="VEuPathDB" id="VectorBase:PPAPM1_011278"/>
<evidence type="ECO:0000259" key="4">
    <source>
        <dbReference type="Pfam" id="PF08241"/>
    </source>
</evidence>
<feature type="region of interest" description="Disordered" evidence="3">
    <location>
        <begin position="417"/>
        <end position="445"/>
    </location>
</feature>
<dbReference type="InterPro" id="IPR051422">
    <property type="entry name" value="AlkB_tRNA_MeTrf/Diox"/>
</dbReference>
<dbReference type="GO" id="GO:0000049">
    <property type="term" value="F:tRNA binding"/>
    <property type="evidence" value="ECO:0007669"/>
    <property type="project" value="TreeGrafter"/>
</dbReference>
<dbReference type="GO" id="GO:0005737">
    <property type="term" value="C:cytoplasm"/>
    <property type="evidence" value="ECO:0007669"/>
    <property type="project" value="TreeGrafter"/>
</dbReference>
<reference evidence="5" key="1">
    <citation type="submission" date="2022-08" db="UniProtKB">
        <authorList>
            <consortium name="EnsemblMetazoa"/>
        </authorList>
    </citation>
    <scope>IDENTIFICATION</scope>
    <source>
        <strain evidence="5">Israel</strain>
    </source>
</reference>
<protein>
    <recommendedName>
        <fullName evidence="4">Methyltransferase type 11 domain-containing protein</fullName>
    </recommendedName>
</protein>
<feature type="region of interest" description="Disordered" evidence="3">
    <location>
        <begin position="488"/>
        <end position="511"/>
    </location>
</feature>
<feature type="compositionally biased region" description="Basic and acidic residues" evidence="3">
    <location>
        <begin position="425"/>
        <end position="435"/>
    </location>
</feature>
<dbReference type="AlphaFoldDB" id="A0A1B0DCA9"/>